<dbReference type="InterPro" id="IPR055140">
    <property type="entry name" value="Thiolase_C_2"/>
</dbReference>
<reference evidence="3" key="1">
    <citation type="submission" date="2015-10" db="EMBL/GenBank/DDBJ databases">
        <authorList>
            <person name="Gilbert D.G."/>
        </authorList>
    </citation>
    <scope>NUCLEOTIDE SEQUENCE</scope>
</reference>
<gene>
    <name evidence="3" type="ORF">MGWOODY_Clf1983</name>
</gene>
<dbReference type="InterPro" id="IPR016039">
    <property type="entry name" value="Thiolase-like"/>
</dbReference>
<dbReference type="Pfam" id="PF22691">
    <property type="entry name" value="Thiolase_C_1"/>
    <property type="match status" value="1"/>
</dbReference>
<dbReference type="InterPro" id="IPR002155">
    <property type="entry name" value="Thiolase"/>
</dbReference>
<proteinExistence type="predicted"/>
<dbReference type="Pfam" id="PF00108">
    <property type="entry name" value="Thiolase_N"/>
    <property type="match status" value="1"/>
</dbReference>
<keyword evidence="3" id="KW-0012">Acyltransferase</keyword>
<evidence type="ECO:0000259" key="1">
    <source>
        <dbReference type="Pfam" id="PF00108"/>
    </source>
</evidence>
<dbReference type="EMBL" id="FAXA01000394">
    <property type="protein sequence ID" value="CUV03345.1"/>
    <property type="molecule type" value="Genomic_DNA"/>
</dbReference>
<dbReference type="CDD" id="cd00829">
    <property type="entry name" value="SCP-x_thiolase"/>
    <property type="match status" value="1"/>
</dbReference>
<dbReference type="PANTHER" id="PTHR42870:SF6">
    <property type="entry name" value="ACETYL-COA C-ACYLTRANSFERASE"/>
    <property type="match status" value="1"/>
</dbReference>
<dbReference type="PIRSF" id="PIRSF000429">
    <property type="entry name" value="Ac-CoA_Ac_transf"/>
    <property type="match status" value="1"/>
</dbReference>
<feature type="domain" description="Thiolase C-terminal" evidence="2">
    <location>
        <begin position="284"/>
        <end position="423"/>
    </location>
</feature>
<keyword evidence="3" id="KW-0808">Transferase</keyword>
<protein>
    <submittedName>
        <fullName evidence="3">3-ketoacyl-CoA thiolase</fullName>
        <ecNumber evidence="3">2.3.1.16</ecNumber>
    </submittedName>
</protein>
<organism evidence="3">
    <name type="scientific">hydrothermal vent metagenome</name>
    <dbReference type="NCBI Taxonomy" id="652676"/>
    <lineage>
        <taxon>unclassified sequences</taxon>
        <taxon>metagenomes</taxon>
        <taxon>ecological metagenomes</taxon>
    </lineage>
</organism>
<dbReference type="EC" id="2.3.1.16" evidence="3"/>
<dbReference type="SUPFAM" id="SSF53901">
    <property type="entry name" value="Thiolase-like"/>
    <property type="match status" value="2"/>
</dbReference>
<evidence type="ECO:0000313" key="3">
    <source>
        <dbReference type="EMBL" id="CUV03345.1"/>
    </source>
</evidence>
<name>A0A160VCP7_9ZZZZ</name>
<dbReference type="Gene3D" id="3.40.47.10">
    <property type="match status" value="1"/>
</dbReference>
<sequence length="426" mass="45550">MATINKKRQLGRPVSIVGAGLSQFGAFPDKDTRDLFVEAFQDMAQNMDRGFDIQDIECAYVGNYSSDLFEHQGHTAPIVADWLGITPIPITRIENACASSGSALREGVMAIASGMYDVVLVGGMEKMTNLPTDGVTDVLASAADGLYEVPAGLTFPGIFGAIAKAHMDRYETNLDHLLKVAIKNHSNGALNPKAQFQQTVTEMMERRISRAQERGQDVPDYKTDMDFLQDPRANPWIAWPLRLYDCAPITDGASCVLLVSEEIAHNFTDMPINIAGIGQATGKPLHDADELTSLSAAKAASQQAYDMAGITVADIDLAEVHDCFTIAEIVATEDLGFFAPGEGPRAVDEGRTALDGDHPINSSGGLKAKGHPVGASGVGQVIEIYHQLRGEAGERQVKKANLTVGLTHNVGGTGGTCVVNVLRRES</sequence>
<evidence type="ECO:0000259" key="2">
    <source>
        <dbReference type="Pfam" id="PF22691"/>
    </source>
</evidence>
<dbReference type="AlphaFoldDB" id="A0A160VCP7"/>
<dbReference type="InterPro" id="IPR020616">
    <property type="entry name" value="Thiolase_N"/>
</dbReference>
<accession>A0A160VCP7</accession>
<dbReference type="PANTHER" id="PTHR42870">
    <property type="entry name" value="ACETYL-COA C-ACETYLTRANSFERASE"/>
    <property type="match status" value="1"/>
</dbReference>
<feature type="domain" description="Thiolase N-terminal" evidence="1">
    <location>
        <begin position="14"/>
        <end position="262"/>
    </location>
</feature>
<dbReference type="GO" id="GO:0003988">
    <property type="term" value="F:acetyl-CoA C-acyltransferase activity"/>
    <property type="evidence" value="ECO:0007669"/>
    <property type="project" value="UniProtKB-EC"/>
</dbReference>